<keyword evidence="4" id="KW-1185">Reference proteome</keyword>
<evidence type="ECO:0000313" key="3">
    <source>
        <dbReference type="EMBL" id="KAF7264220.1"/>
    </source>
</evidence>
<dbReference type="Proteomes" id="UP000625711">
    <property type="component" value="Unassembled WGS sequence"/>
</dbReference>
<evidence type="ECO:0000313" key="2">
    <source>
        <dbReference type="EMBL" id="KAF7264217.1"/>
    </source>
</evidence>
<reference evidence="2" key="1">
    <citation type="submission" date="2020-08" db="EMBL/GenBank/DDBJ databases">
        <title>Genome sequencing and assembly of the red palm weevil Rhynchophorus ferrugineus.</title>
        <authorList>
            <person name="Dias G.B."/>
            <person name="Bergman C.M."/>
            <person name="Manee M."/>
        </authorList>
    </citation>
    <scope>NUCLEOTIDE SEQUENCE</scope>
    <source>
        <strain evidence="2">AA-2017</strain>
        <tissue evidence="2">Whole larva</tissue>
    </source>
</reference>
<name>A0A834HNX3_RHYFE</name>
<gene>
    <name evidence="3" type="ORF">GWI33_000455</name>
    <name evidence="2" type="ORF">GWI33_000458</name>
</gene>
<protein>
    <submittedName>
        <fullName evidence="2">Uncharacterized protein</fullName>
    </submittedName>
</protein>
<comment type="caution">
    <text evidence="2">The sequence shown here is derived from an EMBL/GenBank/DDBJ whole genome shotgun (WGS) entry which is preliminary data.</text>
</comment>
<sequence>KKNPEPLLRGGESSEEPRRSPTVKWTFSKGPLSDKYKEMIDPHIRGLPGIVKISNDFCPPGGLRSTFVTVEAAPLDKQPVGERGRVVRNRLKCFG</sequence>
<organism evidence="2 4">
    <name type="scientific">Rhynchophorus ferrugineus</name>
    <name type="common">Red palm weevil</name>
    <name type="synonym">Curculio ferrugineus</name>
    <dbReference type="NCBI Taxonomy" id="354439"/>
    <lineage>
        <taxon>Eukaryota</taxon>
        <taxon>Metazoa</taxon>
        <taxon>Ecdysozoa</taxon>
        <taxon>Arthropoda</taxon>
        <taxon>Hexapoda</taxon>
        <taxon>Insecta</taxon>
        <taxon>Pterygota</taxon>
        <taxon>Neoptera</taxon>
        <taxon>Endopterygota</taxon>
        <taxon>Coleoptera</taxon>
        <taxon>Polyphaga</taxon>
        <taxon>Cucujiformia</taxon>
        <taxon>Curculionidae</taxon>
        <taxon>Dryophthorinae</taxon>
        <taxon>Rhynchophorus</taxon>
    </lineage>
</organism>
<dbReference type="AlphaFoldDB" id="A0A834HNX3"/>
<evidence type="ECO:0000256" key="1">
    <source>
        <dbReference type="SAM" id="MobiDB-lite"/>
    </source>
</evidence>
<proteinExistence type="predicted"/>
<dbReference type="EMBL" id="JAACXV010017918">
    <property type="protein sequence ID" value="KAF7264217.1"/>
    <property type="molecule type" value="Genomic_DNA"/>
</dbReference>
<feature type="region of interest" description="Disordered" evidence="1">
    <location>
        <begin position="1"/>
        <end position="26"/>
    </location>
</feature>
<evidence type="ECO:0000313" key="4">
    <source>
        <dbReference type="Proteomes" id="UP000625711"/>
    </source>
</evidence>
<feature type="non-terminal residue" evidence="2">
    <location>
        <position position="1"/>
    </location>
</feature>
<accession>A0A834HNX3</accession>
<dbReference type="EMBL" id="JAACXV010017917">
    <property type="protein sequence ID" value="KAF7264220.1"/>
    <property type="molecule type" value="Genomic_DNA"/>
</dbReference>